<evidence type="ECO:0000313" key="2">
    <source>
        <dbReference type="Proteomes" id="UP001295444"/>
    </source>
</evidence>
<reference evidence="1" key="1">
    <citation type="submission" date="2022-03" db="EMBL/GenBank/DDBJ databases">
        <authorList>
            <person name="Alioto T."/>
            <person name="Alioto T."/>
            <person name="Gomez Garrido J."/>
        </authorList>
    </citation>
    <scope>NUCLEOTIDE SEQUENCE</scope>
</reference>
<sequence>MKDQQDAGGDSKELEGKAAERYISELLIRGIIPASQLIEVVISRLKFGLMETWHSAWNETSFVMFARSIVYIPECKDRKGRLSR</sequence>
<organism evidence="1 2">
    <name type="scientific">Pelobates cultripes</name>
    <name type="common">Western spadefoot toad</name>
    <dbReference type="NCBI Taxonomy" id="61616"/>
    <lineage>
        <taxon>Eukaryota</taxon>
        <taxon>Metazoa</taxon>
        <taxon>Chordata</taxon>
        <taxon>Craniata</taxon>
        <taxon>Vertebrata</taxon>
        <taxon>Euteleostomi</taxon>
        <taxon>Amphibia</taxon>
        <taxon>Batrachia</taxon>
        <taxon>Anura</taxon>
        <taxon>Pelobatoidea</taxon>
        <taxon>Pelobatidae</taxon>
        <taxon>Pelobates</taxon>
    </lineage>
</organism>
<dbReference type="EMBL" id="OW240913">
    <property type="protein sequence ID" value="CAH2248124.1"/>
    <property type="molecule type" value="Genomic_DNA"/>
</dbReference>
<accession>A0AAD1VUA1</accession>
<dbReference type="Proteomes" id="UP001295444">
    <property type="component" value="Chromosome 02"/>
</dbReference>
<dbReference type="AlphaFoldDB" id="A0AAD1VUA1"/>
<evidence type="ECO:0000313" key="1">
    <source>
        <dbReference type="EMBL" id="CAH2248124.1"/>
    </source>
</evidence>
<gene>
    <name evidence="1" type="ORF">PECUL_23A032362</name>
</gene>
<name>A0AAD1VUA1_PELCU</name>
<keyword evidence="2" id="KW-1185">Reference proteome</keyword>
<protein>
    <submittedName>
        <fullName evidence="1">Uncharacterized protein</fullName>
    </submittedName>
</protein>
<proteinExistence type="predicted"/>